<gene>
    <name evidence="4" type="ORF">COCVIDRAFT_112265</name>
</gene>
<dbReference type="PANTHER" id="PTHR45024">
    <property type="entry name" value="DEHYDROGENASES, SHORT CHAIN"/>
    <property type="match status" value="1"/>
</dbReference>
<dbReference type="GeneID" id="26250143"/>
<dbReference type="HOGENOM" id="CLU_010194_14_0_1"/>
<dbReference type="PRINTS" id="PR00080">
    <property type="entry name" value="SDRFAMILY"/>
</dbReference>
<dbReference type="OrthoDB" id="47007at2759"/>
<dbReference type="SUPFAM" id="SSF51735">
    <property type="entry name" value="NAD(P)-binding Rossmann-fold domains"/>
    <property type="match status" value="1"/>
</dbReference>
<sequence length="287" mass="31328">MASKDGGKLRFDNRVVIITGAGGNSTKETLALITGDGGNAIAAFGSVADRKTCEAIVATAIKQYGRVDVLINNAGIDIAKPFEDMALDDLSRTFDVHVMGSWHLSQFVWPHMKKAGYSKIVMVCSSSIFGMPSNSAYVTAKGALYGLMRSLAYEEREFEIKVNALGPVAFMPMAKTILPESKWDRAAQALPAWTTSPVCAWLAHEANEDTGEMIASYGRSIGRMFLAETNGVFCGTGEYTIDTVKAHYEEARDEAGYIVPTSVEDESKRLEGFALYDTQERPLDFFK</sequence>
<evidence type="ECO:0000313" key="4">
    <source>
        <dbReference type="EMBL" id="EUN22086.1"/>
    </source>
</evidence>
<dbReference type="PANTHER" id="PTHR45024:SF2">
    <property type="entry name" value="SCP2 DOMAIN-CONTAINING PROTEIN"/>
    <property type="match status" value="1"/>
</dbReference>
<protein>
    <submittedName>
        <fullName evidence="4">Uncharacterized protein</fullName>
    </submittedName>
</protein>
<accession>W7E0Y0</accession>
<keyword evidence="2" id="KW-0560">Oxidoreductase</keyword>
<evidence type="ECO:0000313" key="5">
    <source>
        <dbReference type="Proteomes" id="UP000054337"/>
    </source>
</evidence>
<dbReference type="InterPro" id="IPR036291">
    <property type="entry name" value="NAD(P)-bd_dom_sf"/>
</dbReference>
<dbReference type="InterPro" id="IPR051687">
    <property type="entry name" value="Peroxisomal_Beta-Oxidation"/>
</dbReference>
<dbReference type="Proteomes" id="UP000054337">
    <property type="component" value="Unassembled WGS sequence"/>
</dbReference>
<comment type="similarity">
    <text evidence="1 3">Belongs to the short-chain dehydrogenases/reductases (SDR) family.</text>
</comment>
<dbReference type="Pfam" id="PF00106">
    <property type="entry name" value="adh_short"/>
    <property type="match status" value="1"/>
</dbReference>
<dbReference type="Gene3D" id="3.40.50.720">
    <property type="entry name" value="NAD(P)-binding Rossmann-like Domain"/>
    <property type="match status" value="1"/>
</dbReference>
<dbReference type="AlphaFoldDB" id="W7E0Y0"/>
<proteinExistence type="inferred from homology"/>
<organism evidence="4 5">
    <name type="scientific">Bipolaris victoriae (strain FI3)</name>
    <name type="common">Victoria blight of oats agent</name>
    <name type="synonym">Cochliobolus victoriae</name>
    <dbReference type="NCBI Taxonomy" id="930091"/>
    <lineage>
        <taxon>Eukaryota</taxon>
        <taxon>Fungi</taxon>
        <taxon>Dikarya</taxon>
        <taxon>Ascomycota</taxon>
        <taxon>Pezizomycotina</taxon>
        <taxon>Dothideomycetes</taxon>
        <taxon>Pleosporomycetidae</taxon>
        <taxon>Pleosporales</taxon>
        <taxon>Pleosporineae</taxon>
        <taxon>Pleosporaceae</taxon>
        <taxon>Bipolaris</taxon>
    </lineage>
</organism>
<dbReference type="PRINTS" id="PR00081">
    <property type="entry name" value="GDHRDH"/>
</dbReference>
<evidence type="ECO:0000256" key="1">
    <source>
        <dbReference type="ARBA" id="ARBA00006484"/>
    </source>
</evidence>
<dbReference type="InterPro" id="IPR002347">
    <property type="entry name" value="SDR_fam"/>
</dbReference>
<dbReference type="GO" id="GO:0016491">
    <property type="term" value="F:oxidoreductase activity"/>
    <property type="evidence" value="ECO:0007669"/>
    <property type="project" value="UniProtKB-KW"/>
</dbReference>
<keyword evidence="5" id="KW-1185">Reference proteome</keyword>
<dbReference type="EMBL" id="KI968822">
    <property type="protein sequence ID" value="EUN22086.1"/>
    <property type="molecule type" value="Genomic_DNA"/>
</dbReference>
<name>W7E0Y0_BIPV3</name>
<reference evidence="4 5" key="1">
    <citation type="journal article" date="2013" name="PLoS Genet.">
        <title>Comparative genome structure, secondary metabolite, and effector coding capacity across Cochliobolus pathogens.</title>
        <authorList>
            <person name="Condon B.J."/>
            <person name="Leng Y."/>
            <person name="Wu D."/>
            <person name="Bushley K.E."/>
            <person name="Ohm R.A."/>
            <person name="Otillar R."/>
            <person name="Martin J."/>
            <person name="Schackwitz W."/>
            <person name="Grimwood J."/>
            <person name="MohdZainudin N."/>
            <person name="Xue C."/>
            <person name="Wang R."/>
            <person name="Manning V.A."/>
            <person name="Dhillon B."/>
            <person name="Tu Z.J."/>
            <person name="Steffenson B.J."/>
            <person name="Salamov A."/>
            <person name="Sun H."/>
            <person name="Lowry S."/>
            <person name="LaButti K."/>
            <person name="Han J."/>
            <person name="Copeland A."/>
            <person name="Lindquist E."/>
            <person name="Barry K."/>
            <person name="Schmutz J."/>
            <person name="Baker S.E."/>
            <person name="Ciuffetti L.M."/>
            <person name="Grigoriev I.V."/>
            <person name="Zhong S."/>
            <person name="Turgeon B.G."/>
        </authorList>
    </citation>
    <scope>NUCLEOTIDE SEQUENCE [LARGE SCALE GENOMIC DNA]</scope>
    <source>
        <strain evidence="4 5">FI3</strain>
    </source>
</reference>
<dbReference type="RefSeq" id="XP_014551662.1">
    <property type="nucleotide sequence ID" value="XM_014696176.1"/>
</dbReference>
<evidence type="ECO:0000256" key="2">
    <source>
        <dbReference type="ARBA" id="ARBA00023002"/>
    </source>
</evidence>
<evidence type="ECO:0000256" key="3">
    <source>
        <dbReference type="RuleBase" id="RU000363"/>
    </source>
</evidence>